<keyword evidence="9 11" id="KW-0012">Acyltransferase</keyword>
<dbReference type="EMBL" id="KN880435">
    <property type="protein sequence ID" value="KIY73495.1"/>
    <property type="molecule type" value="Genomic_DNA"/>
</dbReference>
<keyword evidence="4 11" id="KW-0256">Endoplasmic reticulum</keyword>
<evidence type="ECO:0000256" key="11">
    <source>
        <dbReference type="HAMAP-Rule" id="MF_03199"/>
    </source>
</evidence>
<feature type="region of interest" description="Disordered" evidence="13">
    <location>
        <begin position="277"/>
        <end position="382"/>
    </location>
</feature>
<keyword evidence="3 11" id="KW-0812">Transmembrane</keyword>
<dbReference type="OrthoDB" id="331948at2759"/>
<dbReference type="Proteomes" id="UP000054007">
    <property type="component" value="Unassembled WGS sequence"/>
</dbReference>
<dbReference type="HAMAP" id="MF_03199">
    <property type="entry name" value="DHHC_PAT_PFA4"/>
    <property type="match status" value="1"/>
</dbReference>
<feature type="active site" description="S-palmitoyl cysteine intermediate" evidence="11">
    <location>
        <position position="126"/>
    </location>
</feature>
<evidence type="ECO:0000256" key="1">
    <source>
        <dbReference type="ARBA" id="ARBA00004141"/>
    </source>
</evidence>
<protein>
    <recommendedName>
        <fullName evidence="11">Palmitoyltransferase PFA4</fullName>
        <ecNumber evidence="11">2.3.1.225</ecNumber>
    </recommendedName>
    <alternativeName>
        <fullName evidence="11">Protein S-acyltransferase</fullName>
        <shortName evidence="11">PAT</shortName>
    </alternativeName>
    <alternativeName>
        <fullName evidence="11">Protein fatty acyltransferase 4</fullName>
    </alternativeName>
</protein>
<feature type="domain" description="Palmitoyltransferase DHHC" evidence="14">
    <location>
        <begin position="94"/>
        <end position="219"/>
    </location>
</feature>
<feature type="region of interest" description="Disordered" evidence="13">
    <location>
        <begin position="396"/>
        <end position="423"/>
    </location>
</feature>
<evidence type="ECO:0000256" key="2">
    <source>
        <dbReference type="ARBA" id="ARBA00022679"/>
    </source>
</evidence>
<feature type="transmembrane region" description="Helical" evidence="11 12">
    <location>
        <begin position="44"/>
        <end position="63"/>
    </location>
</feature>
<evidence type="ECO:0000256" key="5">
    <source>
        <dbReference type="ARBA" id="ARBA00022989"/>
    </source>
</evidence>
<comment type="domain">
    <text evidence="11 12">The DHHC domain is required for palmitoyltransferase activity.</text>
</comment>
<name>A0A0D7BTB3_9AGAR</name>
<keyword evidence="6 11" id="KW-0472">Membrane</keyword>
<keyword evidence="8 11" id="KW-0449">Lipoprotein</keyword>
<keyword evidence="5 11" id="KW-1133">Transmembrane helix</keyword>
<evidence type="ECO:0000313" key="15">
    <source>
        <dbReference type="EMBL" id="KIY73495.1"/>
    </source>
</evidence>
<dbReference type="AlphaFoldDB" id="A0A0D7BTB3"/>
<dbReference type="EC" id="2.3.1.225" evidence="11"/>
<dbReference type="InterPro" id="IPR033682">
    <property type="entry name" value="PFA4"/>
</dbReference>
<gene>
    <name evidence="11" type="primary">PFA4</name>
    <name evidence="15" type="ORF">CYLTODRAFT_416869</name>
</gene>
<dbReference type="Pfam" id="PF01529">
    <property type="entry name" value="DHHC"/>
    <property type="match status" value="1"/>
</dbReference>
<dbReference type="GO" id="GO:0019706">
    <property type="term" value="F:protein-cysteine S-palmitoyltransferase activity"/>
    <property type="evidence" value="ECO:0007669"/>
    <property type="project" value="UniProtKB-UniRule"/>
</dbReference>
<accession>A0A0D7BTB3</accession>
<evidence type="ECO:0000256" key="8">
    <source>
        <dbReference type="ARBA" id="ARBA00023288"/>
    </source>
</evidence>
<feature type="compositionally biased region" description="Polar residues" evidence="13">
    <location>
        <begin position="302"/>
        <end position="314"/>
    </location>
</feature>
<dbReference type="GO" id="GO:0005789">
    <property type="term" value="C:endoplasmic reticulum membrane"/>
    <property type="evidence" value="ECO:0007669"/>
    <property type="project" value="UniProtKB-SubCell"/>
</dbReference>
<comment type="catalytic activity">
    <reaction evidence="10 11 12">
        <text>L-cysteinyl-[protein] + hexadecanoyl-CoA = S-hexadecanoyl-L-cysteinyl-[protein] + CoA</text>
        <dbReference type="Rhea" id="RHEA:36683"/>
        <dbReference type="Rhea" id="RHEA-COMP:10131"/>
        <dbReference type="Rhea" id="RHEA-COMP:11032"/>
        <dbReference type="ChEBI" id="CHEBI:29950"/>
        <dbReference type="ChEBI" id="CHEBI:57287"/>
        <dbReference type="ChEBI" id="CHEBI:57379"/>
        <dbReference type="ChEBI" id="CHEBI:74151"/>
        <dbReference type="EC" id="2.3.1.225"/>
    </reaction>
</comment>
<dbReference type="PANTHER" id="PTHR12246">
    <property type="entry name" value="PALMITOYLTRANSFERASE ZDHHC16"/>
    <property type="match status" value="1"/>
</dbReference>
<dbReference type="PROSITE" id="PS50216">
    <property type="entry name" value="DHHC"/>
    <property type="match status" value="1"/>
</dbReference>
<feature type="compositionally biased region" description="Basic and acidic residues" evidence="13">
    <location>
        <begin position="372"/>
        <end position="382"/>
    </location>
</feature>
<sequence>MPHPNSFLGRLVVNLTVLLISFIAFSSQIFVIWPWYGSVLSVELIALLLPFNTLVGLLFWNYFLTVYTDPGGVPDDYRPNTTTDGFEVKRYSGTPRYCRSCEKFKPARAHHCRQCDRCVLRMDHHCPWTNNCIGHYNYAYFLRFLFYVDVACSYHIGMIVRRIMIESRRSYWNLSTSELIFILLNLVTCIPVLLAVGGFSIFHLSSLMSNTTTIEGWEKDKAATLVRRGKLREVKFPYNLGRRRNIETVLGPNPLWWCWPTPARGDGLTHIINDDEGEELGEWPPREQPSQPRFVQGDSPWTYGNETLNPSLRPSSARNRGRRGASNQGNYSNLPPYHPDYGKTQYGDDEPASDSSYDEEGHPMLTRNHVRRGSEGFEIRPANRETMLHSYLEQLGETPGKYHRYIPEPDSESEPEDTAPMRP</sequence>
<dbReference type="InterPro" id="IPR039859">
    <property type="entry name" value="PFA4/ZDH16/20/ERF2-like"/>
</dbReference>
<feature type="transmembrane region" description="Helical" evidence="11 12">
    <location>
        <begin position="12"/>
        <end position="32"/>
    </location>
</feature>
<evidence type="ECO:0000256" key="4">
    <source>
        <dbReference type="ARBA" id="ARBA00022824"/>
    </source>
</evidence>
<evidence type="ECO:0000256" key="3">
    <source>
        <dbReference type="ARBA" id="ARBA00022692"/>
    </source>
</evidence>
<proteinExistence type="inferred from homology"/>
<evidence type="ECO:0000256" key="7">
    <source>
        <dbReference type="ARBA" id="ARBA00023139"/>
    </source>
</evidence>
<comment type="function">
    <text evidence="11">Mediates the reversible addition of palmitate to target proteins, thereby regulating their membrane association and biological function.</text>
</comment>
<evidence type="ECO:0000313" key="16">
    <source>
        <dbReference type="Proteomes" id="UP000054007"/>
    </source>
</evidence>
<feature type="compositionally biased region" description="Acidic residues" evidence="13">
    <location>
        <begin position="347"/>
        <end position="358"/>
    </location>
</feature>
<reference evidence="15 16" key="1">
    <citation type="journal article" date="2015" name="Fungal Genet. Biol.">
        <title>Evolution of novel wood decay mechanisms in Agaricales revealed by the genome sequences of Fistulina hepatica and Cylindrobasidium torrendii.</title>
        <authorList>
            <person name="Floudas D."/>
            <person name="Held B.W."/>
            <person name="Riley R."/>
            <person name="Nagy L.G."/>
            <person name="Koehler G."/>
            <person name="Ransdell A.S."/>
            <person name="Younus H."/>
            <person name="Chow J."/>
            <person name="Chiniquy J."/>
            <person name="Lipzen A."/>
            <person name="Tritt A."/>
            <person name="Sun H."/>
            <person name="Haridas S."/>
            <person name="LaButti K."/>
            <person name="Ohm R.A."/>
            <person name="Kues U."/>
            <person name="Blanchette R.A."/>
            <person name="Grigoriev I.V."/>
            <person name="Minto R.E."/>
            <person name="Hibbett D.S."/>
        </authorList>
    </citation>
    <scope>NUCLEOTIDE SEQUENCE [LARGE SCALE GENOMIC DNA]</scope>
    <source>
        <strain evidence="15 16">FP15055 ss-10</strain>
    </source>
</reference>
<evidence type="ECO:0000256" key="6">
    <source>
        <dbReference type="ARBA" id="ARBA00023136"/>
    </source>
</evidence>
<keyword evidence="7 11" id="KW-0564">Palmitate</keyword>
<keyword evidence="16" id="KW-1185">Reference proteome</keyword>
<evidence type="ECO:0000256" key="9">
    <source>
        <dbReference type="ARBA" id="ARBA00023315"/>
    </source>
</evidence>
<feature type="transmembrane region" description="Helical" evidence="11 12">
    <location>
        <begin position="138"/>
        <end position="160"/>
    </location>
</feature>
<keyword evidence="2 11" id="KW-0808">Transferase</keyword>
<evidence type="ECO:0000256" key="13">
    <source>
        <dbReference type="SAM" id="MobiDB-lite"/>
    </source>
</evidence>
<evidence type="ECO:0000259" key="14">
    <source>
        <dbReference type="Pfam" id="PF01529"/>
    </source>
</evidence>
<organism evidence="15 16">
    <name type="scientific">Cylindrobasidium torrendii FP15055 ss-10</name>
    <dbReference type="NCBI Taxonomy" id="1314674"/>
    <lineage>
        <taxon>Eukaryota</taxon>
        <taxon>Fungi</taxon>
        <taxon>Dikarya</taxon>
        <taxon>Basidiomycota</taxon>
        <taxon>Agaricomycotina</taxon>
        <taxon>Agaricomycetes</taxon>
        <taxon>Agaricomycetidae</taxon>
        <taxon>Agaricales</taxon>
        <taxon>Marasmiineae</taxon>
        <taxon>Physalacriaceae</taxon>
        <taxon>Cylindrobasidium</taxon>
    </lineage>
</organism>
<comment type="similarity">
    <text evidence="11">Belongs to the DHHC palmitoyltransferase family. PFA4 subfamily.</text>
</comment>
<comment type="subcellular location">
    <subcellularLocation>
        <location evidence="11">Endoplasmic reticulum membrane</location>
        <topology evidence="11">Multi-pass membrane protein</topology>
    </subcellularLocation>
    <subcellularLocation>
        <location evidence="1">Membrane</location>
        <topology evidence="1">Multi-pass membrane protein</topology>
    </subcellularLocation>
</comment>
<evidence type="ECO:0000256" key="10">
    <source>
        <dbReference type="ARBA" id="ARBA00048048"/>
    </source>
</evidence>
<evidence type="ECO:0000256" key="12">
    <source>
        <dbReference type="RuleBase" id="RU079119"/>
    </source>
</evidence>
<dbReference type="InterPro" id="IPR001594">
    <property type="entry name" value="Palmitoyltrfase_DHHC"/>
</dbReference>
<dbReference type="STRING" id="1314674.A0A0D7BTB3"/>
<feature type="transmembrane region" description="Helical" evidence="11 12">
    <location>
        <begin position="180"/>
        <end position="202"/>
    </location>
</feature>